<dbReference type="OrthoDB" id="10468636at2759"/>
<dbReference type="Proteomes" id="UP000182235">
    <property type="component" value="Unassembled WGS sequence"/>
</dbReference>
<evidence type="ECO:0000256" key="1">
    <source>
        <dbReference type="SAM" id="MobiDB-lite"/>
    </source>
</evidence>
<proteinExistence type="predicted"/>
<name>A0A1J9PQI0_9EURO</name>
<dbReference type="VEuPathDB" id="FungiDB:AJ78_08753"/>
<protein>
    <submittedName>
        <fullName evidence="2">Uncharacterized protein</fullName>
    </submittedName>
</protein>
<feature type="compositionally biased region" description="Low complexity" evidence="1">
    <location>
        <begin position="33"/>
        <end position="44"/>
    </location>
</feature>
<dbReference type="STRING" id="1447872.A0A1J9PQI0"/>
<keyword evidence="3" id="KW-1185">Reference proteome</keyword>
<dbReference type="AlphaFoldDB" id="A0A1J9PQI0"/>
<feature type="region of interest" description="Disordered" evidence="1">
    <location>
        <begin position="1"/>
        <end position="44"/>
    </location>
</feature>
<comment type="caution">
    <text evidence="2">The sequence shown here is derived from an EMBL/GenBank/DDBJ whole genome shotgun (WGS) entry which is preliminary data.</text>
</comment>
<evidence type="ECO:0000313" key="3">
    <source>
        <dbReference type="Proteomes" id="UP000182235"/>
    </source>
</evidence>
<evidence type="ECO:0000313" key="2">
    <source>
        <dbReference type="EMBL" id="OJD10099.1"/>
    </source>
</evidence>
<dbReference type="EMBL" id="LGRN01000940">
    <property type="protein sequence ID" value="OJD10099.1"/>
    <property type="molecule type" value="Genomic_DNA"/>
</dbReference>
<feature type="region of interest" description="Disordered" evidence="1">
    <location>
        <begin position="59"/>
        <end position="82"/>
    </location>
</feature>
<reference evidence="2 3" key="1">
    <citation type="submission" date="2015-07" db="EMBL/GenBank/DDBJ databases">
        <title>Emmonsia species relationships and genome sequence.</title>
        <authorList>
            <consortium name="The Broad Institute Genomics Platform"/>
            <person name="Cuomo C.A."/>
            <person name="Munoz J.F."/>
            <person name="Imamovic A."/>
            <person name="Priest M.E."/>
            <person name="Young S."/>
            <person name="Clay O.K."/>
            <person name="McEwen J.G."/>
        </authorList>
    </citation>
    <scope>NUCLEOTIDE SEQUENCE [LARGE SCALE GENOMIC DNA]</scope>
    <source>
        <strain evidence="2 3">UAMH 9510</strain>
    </source>
</reference>
<organism evidence="2 3">
    <name type="scientific">Emergomyces pasteurianus Ep9510</name>
    <dbReference type="NCBI Taxonomy" id="1447872"/>
    <lineage>
        <taxon>Eukaryota</taxon>
        <taxon>Fungi</taxon>
        <taxon>Dikarya</taxon>
        <taxon>Ascomycota</taxon>
        <taxon>Pezizomycotina</taxon>
        <taxon>Eurotiomycetes</taxon>
        <taxon>Eurotiomycetidae</taxon>
        <taxon>Onygenales</taxon>
        <taxon>Ajellomycetaceae</taxon>
        <taxon>Emergomyces</taxon>
    </lineage>
</organism>
<accession>A0A1J9PQI0</accession>
<sequence length="412" mass="46961">MKKQAVKETLTFTPHPPFNEEESPMSSEAYPTQQHHQNHQQQQQLRALASFTLTNKKRSAAVIEDEESNPDAPATPGFLPDPDLTLVQTSPAPVSRIRTKLFSDGWLPPTAISRQWKDALEYKKASLGVPHDPEPPETTTMIHHYKFKELPFEKYTPEAARICNVILATEKRCLAEDANISYVRKFSENQWINLVQWHRTLIDHHYDLLICTQHPITNGEISAIPVKYSMPSRMLHQGIYALLEIMKARRPDSHDHMHDALDENPGKGSLYHRLDNLSKPNIGGQSSVFNMALDSIQNQNLTPPDTSSCTSLLIAPMNDRIDDMERFKSFEKHLGNAPDRLSHEICDAGRDDSDITRFQGIYQKLEYFKSKIKDARIHKECTMDETEAVLKKLLTSNDVDVITKASESLMRL</sequence>
<gene>
    <name evidence="2" type="ORF">AJ78_08753</name>
</gene>